<dbReference type="InterPro" id="IPR003593">
    <property type="entry name" value="AAA+_ATPase"/>
</dbReference>
<keyword evidence="1 9" id="KW-0547">Nucleotide-binding</keyword>
<name>A0AAD2HW46_9AGAR</name>
<evidence type="ECO:0000259" key="12">
    <source>
        <dbReference type="SMART" id="SM00382"/>
    </source>
</evidence>
<evidence type="ECO:0000256" key="3">
    <source>
        <dbReference type="ARBA" id="ARBA00022801"/>
    </source>
</evidence>
<keyword evidence="6" id="KW-0238">DNA-binding</keyword>
<keyword evidence="5 9" id="KW-0067">ATP-binding</keyword>
<feature type="region of interest" description="Disordered" evidence="11">
    <location>
        <begin position="941"/>
        <end position="1010"/>
    </location>
</feature>
<sequence length="1524" mass="166056">MESDTSSRPLLSVACRYLPHDQWFTTHVDTDWKIKQVKSWLLAKCLPYAAPPSPPARQAVKKPQRPPSPITFAPDPRHRPISPITFAAPNKGQQTGRDEDADVEEEIALSPTRTPPVFSPSSDGEFENNIVTAAPPKSKKRIVLPSASTSTKGELFTQFTLLRFSTGQILEDDLPLSFYELKADELLELHRRRTLHTLPLESLLALASTVSLPPNAPAASNSRVLLARFAPQAPSIPPPNMYPLHPQSALSPIHTSPPGTTRSSSPMPSEHTSQPYPPSLPPHHHDRDPYPTYTNPGRRFDSDGSASSTSLSSPVFAHDDSGSDGARRRRMRRDRAQGMGSGNMRGRETKRKAKDNGRRWIALDMKDDHSYVSLLRVLHRYTLPASTFVESLPMTVGPSSPRSPGRDRLEDGNDDADVPAVLQHPASLAHSRRSRSAGNSLSVAQFPEWRREIASAPAERDWANLASEPEPNLTHDLSSADRVDRKGKGKARARSRSSPPDGYTSDVSGEEEDELDAYSEDDNVLENANSIHATSPLDERPGYFDSESDSETGQMASENEWVGWMGDLRRQAKVVKEAREAAKRREETMKLEDEQREMELGMSPLESSTTISAGFTAGSSTAIDSNGSLADAVVTVARIGNGVDDRLRRAAMEPSATVTSLSGINPSPPTRPPPHLLHLYGYAHPGQLYGYGNGYPVTYAHGSGHGTPVLSSPSSNESIGFSPLAPPLEIDGDDSSAQHRAPAHSRAHSHTLLHSVSMHDMQAQYALGNGYGMAHAIGTTGVDPFVRRPSMPIIGSGVRWGDGERSRGSSLERGSNSIEEVPRVSRSGSVGRSVLRKKEPSDGQTRRPRLSVSTATAPDFGRSPPGTPLVDNLPQVQFQASPAQPTKKKRVGLKRGMSIQAEKFVKRLDSTLDFVDGHSILETRTRDLVYDAFCDAANRDVTDLSSSPSKTPAMSRTSQSGLGSYKRDFSVKSPSSSPEIEWIPTPPKLSSSLPASASGSDAQMSAKEKRLRDIQNALSNRRNPTVAPPKPATVAAPPALLVKAKRPSETELPDTSAPAPQKKARVLPSGYHKANTSAHVASGSGKRSNKVFLSAEQQQILKLVQEGKSLFYTGSAGTGKSVLLREIIKTMRKSHTGPDALAITASTGIAACNIGGVTIHSFAGIGLGIESAEDLTKKIRKNKKSLTRWLRTKVLIIDEVSMLDGDLFDKLSQIGGFLRGKIAHLGAYRCFDFLRHQVWRCQTDQEFVDMLNEMRFGTLTRESELKFRSLSREIVYEDGLGPTELFPRREDVDRSNSTRMIRLATEQHSFTARDGGVIQDLNQREKLLSNFMAVKKLDIRKGAQVMLIKNMDDQLVNGSMGLVLRFVEQAIFGTDRDTEGNGESEVLGVTAGPGKKPPIPSSGVPAVKYPVVEFALANGGRRTVLVVPESFKVELPSGEVQASRTQLPLILAWAMSIHKSQGQTLERVKVDLGKVFEKGQAYVALSRATSMQGLQVLGFDASKVQAHPKVKVWSRSLETIADNS</sequence>
<comment type="caution">
    <text evidence="13">The sequence shown here is derived from an EMBL/GenBank/DDBJ whole genome shotgun (WGS) entry which is preliminary data.</text>
</comment>
<comment type="similarity">
    <text evidence="9">Belongs to the helicase family.</text>
</comment>
<feature type="compositionally biased region" description="Polar residues" evidence="11">
    <location>
        <begin position="874"/>
        <end position="884"/>
    </location>
</feature>
<gene>
    <name evidence="13" type="ORF">MYCIT1_LOCUS35619</name>
</gene>
<accession>A0AAD2HW46</accession>
<keyword evidence="3 9" id="KW-0378">Hydrolase</keyword>
<dbReference type="GO" id="GO:0000723">
    <property type="term" value="P:telomere maintenance"/>
    <property type="evidence" value="ECO:0007669"/>
    <property type="project" value="InterPro"/>
</dbReference>
<evidence type="ECO:0000256" key="11">
    <source>
        <dbReference type="SAM" id="MobiDB-lite"/>
    </source>
</evidence>
<feature type="region of interest" description="Disordered" evidence="11">
    <location>
        <begin position="462"/>
        <end position="517"/>
    </location>
</feature>
<feature type="compositionally biased region" description="Acidic residues" evidence="11">
    <location>
        <begin position="508"/>
        <end position="517"/>
    </location>
</feature>
<evidence type="ECO:0000256" key="9">
    <source>
        <dbReference type="RuleBase" id="RU363044"/>
    </source>
</evidence>
<keyword evidence="4 9" id="KW-0347">Helicase</keyword>
<evidence type="ECO:0000256" key="7">
    <source>
        <dbReference type="ARBA" id="ARBA00023204"/>
    </source>
</evidence>
<dbReference type="GO" id="GO:0006281">
    <property type="term" value="P:DNA repair"/>
    <property type="evidence" value="ECO:0007669"/>
    <property type="project" value="UniProtKB-KW"/>
</dbReference>
<dbReference type="CDD" id="cd18037">
    <property type="entry name" value="DEXSc_Pif1_like"/>
    <property type="match status" value="1"/>
</dbReference>
<feature type="region of interest" description="Disordered" evidence="11">
    <location>
        <begin position="530"/>
        <end position="559"/>
    </location>
</feature>
<evidence type="ECO:0000256" key="1">
    <source>
        <dbReference type="ARBA" id="ARBA00022741"/>
    </source>
</evidence>
<evidence type="ECO:0000256" key="8">
    <source>
        <dbReference type="ARBA" id="ARBA00023235"/>
    </source>
</evidence>
<keyword evidence="14" id="KW-1185">Reference proteome</keyword>
<organism evidence="13 14">
    <name type="scientific">Mycena citricolor</name>
    <dbReference type="NCBI Taxonomy" id="2018698"/>
    <lineage>
        <taxon>Eukaryota</taxon>
        <taxon>Fungi</taxon>
        <taxon>Dikarya</taxon>
        <taxon>Basidiomycota</taxon>
        <taxon>Agaricomycotina</taxon>
        <taxon>Agaricomycetes</taxon>
        <taxon>Agaricomycetidae</taxon>
        <taxon>Agaricales</taxon>
        <taxon>Marasmiineae</taxon>
        <taxon>Mycenaceae</taxon>
        <taxon>Mycena</taxon>
    </lineage>
</organism>
<dbReference type="EMBL" id="CAVNYO010000466">
    <property type="protein sequence ID" value="CAK5283236.1"/>
    <property type="molecule type" value="Genomic_DNA"/>
</dbReference>
<feature type="region of interest" description="Disordered" evidence="11">
    <location>
        <begin position="237"/>
        <end position="355"/>
    </location>
</feature>
<dbReference type="InterPro" id="IPR027417">
    <property type="entry name" value="P-loop_NTPase"/>
</dbReference>
<dbReference type="PANTHER" id="PTHR47642:SF5">
    <property type="entry name" value="ATP-DEPENDENT DNA HELICASE"/>
    <property type="match status" value="1"/>
</dbReference>
<dbReference type="GO" id="GO:0016787">
    <property type="term" value="F:hydrolase activity"/>
    <property type="evidence" value="ECO:0007669"/>
    <property type="project" value="UniProtKB-KW"/>
</dbReference>
<keyword evidence="10" id="KW-0175">Coiled coil</keyword>
<dbReference type="GO" id="GO:0005524">
    <property type="term" value="F:ATP binding"/>
    <property type="evidence" value="ECO:0007669"/>
    <property type="project" value="UniProtKB-KW"/>
</dbReference>
<dbReference type="InterPro" id="IPR051055">
    <property type="entry name" value="PIF1_helicase"/>
</dbReference>
<keyword evidence="8" id="KW-0413">Isomerase</keyword>
<protein>
    <recommendedName>
        <fullName evidence="9">ATP-dependent DNA helicase</fullName>
        <ecNumber evidence="9">5.6.2.3</ecNumber>
    </recommendedName>
</protein>
<reference evidence="13" key="1">
    <citation type="submission" date="2023-11" db="EMBL/GenBank/DDBJ databases">
        <authorList>
            <person name="De Vega J J."/>
            <person name="De Vega J J."/>
        </authorList>
    </citation>
    <scope>NUCLEOTIDE SEQUENCE</scope>
</reference>
<dbReference type="SUPFAM" id="SSF52540">
    <property type="entry name" value="P-loop containing nucleoside triphosphate hydrolases"/>
    <property type="match status" value="2"/>
</dbReference>
<feature type="region of interest" description="Disordered" evidence="11">
    <location>
        <begin position="53"/>
        <end position="97"/>
    </location>
</feature>
<keyword evidence="2 9" id="KW-0227">DNA damage</keyword>
<feature type="region of interest" description="Disordered" evidence="11">
    <location>
        <begin position="795"/>
        <end position="894"/>
    </location>
</feature>
<feature type="region of interest" description="Disordered" evidence="11">
    <location>
        <begin position="1046"/>
        <end position="1065"/>
    </location>
</feature>
<evidence type="ECO:0000256" key="4">
    <source>
        <dbReference type="ARBA" id="ARBA00022806"/>
    </source>
</evidence>
<dbReference type="Gene3D" id="3.40.50.300">
    <property type="entry name" value="P-loop containing nucleotide triphosphate hydrolases"/>
    <property type="match status" value="1"/>
</dbReference>
<dbReference type="Proteomes" id="UP001295794">
    <property type="component" value="Unassembled WGS sequence"/>
</dbReference>
<feature type="compositionally biased region" description="Low complexity" evidence="11">
    <location>
        <begin position="808"/>
        <end position="817"/>
    </location>
</feature>
<dbReference type="PANTHER" id="PTHR47642">
    <property type="entry name" value="ATP-DEPENDENT DNA HELICASE"/>
    <property type="match status" value="1"/>
</dbReference>
<evidence type="ECO:0000313" key="14">
    <source>
        <dbReference type="Proteomes" id="UP001295794"/>
    </source>
</evidence>
<feature type="coiled-coil region" evidence="10">
    <location>
        <begin position="565"/>
        <end position="595"/>
    </location>
</feature>
<feature type="region of interest" description="Disordered" evidence="11">
    <location>
        <begin position="110"/>
        <end position="129"/>
    </location>
</feature>
<proteinExistence type="inferred from homology"/>
<evidence type="ECO:0000256" key="6">
    <source>
        <dbReference type="ARBA" id="ARBA00023125"/>
    </source>
</evidence>
<evidence type="ECO:0000313" key="13">
    <source>
        <dbReference type="EMBL" id="CAK5283236.1"/>
    </source>
</evidence>
<feature type="compositionally biased region" description="Low complexity" evidence="11">
    <location>
        <begin position="256"/>
        <end position="269"/>
    </location>
</feature>
<dbReference type="GO" id="GO:0043139">
    <property type="term" value="F:5'-3' DNA helicase activity"/>
    <property type="evidence" value="ECO:0007669"/>
    <property type="project" value="UniProtKB-EC"/>
</dbReference>
<evidence type="ECO:0000256" key="10">
    <source>
        <dbReference type="SAM" id="Coils"/>
    </source>
</evidence>
<feature type="compositionally biased region" description="Basic and acidic residues" evidence="11">
    <location>
        <begin position="836"/>
        <end position="845"/>
    </location>
</feature>
<feature type="compositionally biased region" description="Low complexity" evidence="11">
    <location>
        <begin position="824"/>
        <end position="833"/>
    </location>
</feature>
<dbReference type="CDD" id="cd18809">
    <property type="entry name" value="SF1_C_RecD"/>
    <property type="match status" value="1"/>
</dbReference>
<dbReference type="Pfam" id="PF05970">
    <property type="entry name" value="PIF1"/>
    <property type="match status" value="1"/>
</dbReference>
<dbReference type="EC" id="5.6.2.3" evidence="9"/>
<feature type="compositionally biased region" description="Low complexity" evidence="11">
    <location>
        <begin position="303"/>
        <end position="313"/>
    </location>
</feature>
<dbReference type="InterPro" id="IPR049163">
    <property type="entry name" value="Pif1-like_2B_dom"/>
</dbReference>
<evidence type="ECO:0000256" key="5">
    <source>
        <dbReference type="ARBA" id="ARBA00022840"/>
    </source>
</evidence>
<dbReference type="InterPro" id="IPR010285">
    <property type="entry name" value="DNA_helicase_pif1-like_DEAD"/>
</dbReference>
<keyword evidence="7 9" id="KW-0234">DNA repair</keyword>
<dbReference type="GO" id="GO:0006310">
    <property type="term" value="P:DNA recombination"/>
    <property type="evidence" value="ECO:0007669"/>
    <property type="project" value="UniProtKB-KW"/>
</dbReference>
<comment type="cofactor">
    <cofactor evidence="9">
        <name>Mg(2+)</name>
        <dbReference type="ChEBI" id="CHEBI:18420"/>
    </cofactor>
</comment>
<dbReference type="Pfam" id="PF21530">
    <property type="entry name" value="Pif1_2B_dom"/>
    <property type="match status" value="1"/>
</dbReference>
<evidence type="ECO:0000256" key="2">
    <source>
        <dbReference type="ARBA" id="ARBA00022763"/>
    </source>
</evidence>
<feature type="compositionally biased region" description="Polar residues" evidence="11">
    <location>
        <begin position="943"/>
        <end position="962"/>
    </location>
</feature>
<feature type="compositionally biased region" description="Low complexity" evidence="11">
    <location>
        <begin position="973"/>
        <end position="1000"/>
    </location>
</feature>
<dbReference type="SMART" id="SM00382">
    <property type="entry name" value="AAA"/>
    <property type="match status" value="1"/>
</dbReference>
<comment type="catalytic activity">
    <reaction evidence="9">
        <text>ATP + H2O = ADP + phosphate + H(+)</text>
        <dbReference type="Rhea" id="RHEA:13065"/>
        <dbReference type="ChEBI" id="CHEBI:15377"/>
        <dbReference type="ChEBI" id="CHEBI:15378"/>
        <dbReference type="ChEBI" id="CHEBI:30616"/>
        <dbReference type="ChEBI" id="CHEBI:43474"/>
        <dbReference type="ChEBI" id="CHEBI:456216"/>
        <dbReference type="EC" id="5.6.2.3"/>
    </reaction>
</comment>
<feature type="domain" description="AAA+ ATPase" evidence="12">
    <location>
        <begin position="1106"/>
        <end position="1376"/>
    </location>
</feature>
<feature type="region of interest" description="Disordered" evidence="11">
    <location>
        <begin position="392"/>
        <end position="418"/>
    </location>
</feature>
<keyword evidence="9" id="KW-0233">DNA recombination</keyword>